<dbReference type="EMBL" id="PFBA01000001">
    <property type="protein sequence ID" value="PIT92885.1"/>
    <property type="molecule type" value="Genomic_DNA"/>
</dbReference>
<comment type="caution">
    <text evidence="3">The sequence shown here is derived from an EMBL/GenBank/DDBJ whole genome shotgun (WGS) entry which is preliminary data.</text>
</comment>
<protein>
    <recommendedName>
        <fullName evidence="2">DUF5679 domain-containing protein</fullName>
    </recommendedName>
</protein>
<evidence type="ECO:0000313" key="3">
    <source>
        <dbReference type="EMBL" id="PIT92885.1"/>
    </source>
</evidence>
<gene>
    <name evidence="3" type="ORF">COU08_00050</name>
</gene>
<evidence type="ECO:0000313" key="4">
    <source>
        <dbReference type="Proteomes" id="UP000228635"/>
    </source>
</evidence>
<organism evidence="3 4">
    <name type="scientific">Candidatus Harrisonbacteria bacterium CG10_big_fil_rev_8_21_14_0_10_42_17</name>
    <dbReference type="NCBI Taxonomy" id="1974584"/>
    <lineage>
        <taxon>Bacteria</taxon>
        <taxon>Candidatus Harrisoniibacteriota</taxon>
    </lineage>
</organism>
<evidence type="ECO:0000259" key="2">
    <source>
        <dbReference type="Pfam" id="PF18930"/>
    </source>
</evidence>
<sequence length="87" mass="10121">MDIFFALWYYLAMKKLQGYCMKCRDKAGREIEDMKIVEMKPGRFAAKGKCAECGTGMYKILKKEDADEMKEDADEMKEDVDEMKRAA</sequence>
<reference evidence="4" key="1">
    <citation type="submission" date="2017-09" db="EMBL/GenBank/DDBJ databases">
        <title>Depth-based differentiation of microbial function through sediment-hosted aquifers and enrichment of novel symbionts in the deep terrestrial subsurface.</title>
        <authorList>
            <person name="Probst A.J."/>
            <person name="Ladd B."/>
            <person name="Jarett J.K."/>
            <person name="Geller-Mcgrath D.E."/>
            <person name="Sieber C.M.K."/>
            <person name="Emerson J.B."/>
            <person name="Anantharaman K."/>
            <person name="Thomas B.C."/>
            <person name="Malmstrom R."/>
            <person name="Stieglmeier M."/>
            <person name="Klingl A."/>
            <person name="Woyke T."/>
            <person name="Ryan C.M."/>
            <person name="Banfield J.F."/>
        </authorList>
    </citation>
    <scope>NUCLEOTIDE SEQUENCE [LARGE SCALE GENOMIC DNA]</scope>
</reference>
<name>A0A2M6WJC7_9BACT</name>
<dbReference type="Pfam" id="PF18930">
    <property type="entry name" value="DUF5679"/>
    <property type="match status" value="1"/>
</dbReference>
<feature type="domain" description="DUF5679" evidence="2">
    <location>
        <begin position="19"/>
        <end position="60"/>
    </location>
</feature>
<feature type="coiled-coil region" evidence="1">
    <location>
        <begin position="59"/>
        <end position="86"/>
    </location>
</feature>
<dbReference type="InterPro" id="IPR044044">
    <property type="entry name" value="DUF5679"/>
</dbReference>
<accession>A0A2M6WJC7</accession>
<evidence type="ECO:0000256" key="1">
    <source>
        <dbReference type="SAM" id="Coils"/>
    </source>
</evidence>
<keyword evidence="1" id="KW-0175">Coiled coil</keyword>
<proteinExistence type="predicted"/>
<dbReference type="Proteomes" id="UP000228635">
    <property type="component" value="Unassembled WGS sequence"/>
</dbReference>
<dbReference type="AlphaFoldDB" id="A0A2M6WJC7"/>